<organism evidence="2 3">
    <name type="scientific">Pseudogymnoascus verrucosus</name>
    <dbReference type="NCBI Taxonomy" id="342668"/>
    <lineage>
        <taxon>Eukaryota</taxon>
        <taxon>Fungi</taxon>
        <taxon>Dikarya</taxon>
        <taxon>Ascomycota</taxon>
        <taxon>Pezizomycotina</taxon>
        <taxon>Leotiomycetes</taxon>
        <taxon>Thelebolales</taxon>
        <taxon>Thelebolaceae</taxon>
        <taxon>Pseudogymnoascus</taxon>
    </lineage>
</organism>
<sequence>MGKNGAGVELTVHSIATLGWQLWRSCNAPNACKLVMFHTYIITYNTSYVGTYLGPTGYLAVRAQSSELSLHLLSFGRPCISWHMTRSNIATALERAIGKISSRAPQLRASCCGVICRLWSKAQHASQSSQPDRHCCGATRKMKRCYYCGQSKHQGVTLAQAMPSVVRKDPDPANLGPKNSAVARKSRCSPLSEIETMQMPSTS</sequence>
<protein>
    <submittedName>
        <fullName evidence="2">Uncharacterized protein</fullName>
    </submittedName>
</protein>
<dbReference type="AlphaFoldDB" id="A0A2P6FGU7"/>
<gene>
    <name evidence="2" type="ORF">VE01_10762</name>
</gene>
<accession>A0A2P6FGU7</accession>
<feature type="region of interest" description="Disordered" evidence="1">
    <location>
        <begin position="167"/>
        <end position="203"/>
    </location>
</feature>
<reference evidence="3" key="2">
    <citation type="journal article" date="2018" name="Nat. Commun.">
        <title>Extreme sensitivity to ultraviolet light in the fungal pathogen causing white-nose syndrome of bats.</title>
        <authorList>
            <person name="Palmer J.M."/>
            <person name="Drees K.P."/>
            <person name="Foster J.T."/>
            <person name="Lindner D.L."/>
        </authorList>
    </citation>
    <scope>NUCLEOTIDE SEQUENCE [LARGE SCALE GENOMIC DNA]</scope>
    <source>
        <strain evidence="3">UAMH 10579</strain>
    </source>
</reference>
<dbReference type="GeneID" id="84234313"/>
<name>A0A2P6FGU7_9PEZI</name>
<dbReference type="Proteomes" id="UP000091956">
    <property type="component" value="Unassembled WGS sequence"/>
</dbReference>
<evidence type="ECO:0000313" key="3">
    <source>
        <dbReference type="Proteomes" id="UP000091956"/>
    </source>
</evidence>
<evidence type="ECO:0000256" key="1">
    <source>
        <dbReference type="SAM" id="MobiDB-lite"/>
    </source>
</evidence>
<keyword evidence="3" id="KW-1185">Reference proteome</keyword>
<dbReference type="EMBL" id="KV460217">
    <property type="protein sequence ID" value="PQM43866.1"/>
    <property type="molecule type" value="Genomic_DNA"/>
</dbReference>
<dbReference type="RefSeq" id="XP_059320197.1">
    <property type="nucleotide sequence ID" value="XM_059464214.1"/>
</dbReference>
<evidence type="ECO:0000313" key="2">
    <source>
        <dbReference type="EMBL" id="PQM43866.1"/>
    </source>
</evidence>
<proteinExistence type="predicted"/>
<reference evidence="2 3" key="1">
    <citation type="submission" date="2016-03" db="EMBL/GenBank/DDBJ databases">
        <title>Comparative genomics of Pseudogymnoascus destructans, the fungus causing white-nose syndrome of bats.</title>
        <authorList>
            <person name="Palmer J.M."/>
            <person name="Drees K.P."/>
            <person name="Foster J.T."/>
            <person name="Lindner D.L."/>
        </authorList>
    </citation>
    <scope>NUCLEOTIDE SEQUENCE [LARGE SCALE GENOMIC DNA]</scope>
    <source>
        <strain evidence="2 3">UAMH 10579</strain>
    </source>
</reference>